<dbReference type="AlphaFoldDB" id="A0A6A5BP16"/>
<dbReference type="Gene3D" id="3.40.50.11410">
    <property type="match status" value="1"/>
</dbReference>
<dbReference type="VEuPathDB" id="AmoebaDB:NF0032250"/>
<dbReference type="OMA" id="PQDIQAP"/>
<evidence type="ECO:0000259" key="2">
    <source>
        <dbReference type="Pfam" id="PF18133"/>
    </source>
</evidence>
<evidence type="ECO:0000259" key="1">
    <source>
        <dbReference type="Pfam" id="PF01926"/>
    </source>
</evidence>
<organism evidence="3 4">
    <name type="scientific">Naegleria fowleri</name>
    <name type="common">Brain eating amoeba</name>
    <dbReference type="NCBI Taxonomy" id="5763"/>
    <lineage>
        <taxon>Eukaryota</taxon>
        <taxon>Discoba</taxon>
        <taxon>Heterolobosea</taxon>
        <taxon>Tetramitia</taxon>
        <taxon>Eutetramitia</taxon>
        <taxon>Vahlkampfiidae</taxon>
        <taxon>Naegleria</taxon>
    </lineage>
</organism>
<feature type="domain" description="G" evidence="1">
    <location>
        <begin position="92"/>
        <end position="206"/>
    </location>
</feature>
<dbReference type="OrthoDB" id="188276at2759"/>
<dbReference type="InterPro" id="IPR006073">
    <property type="entry name" value="GTP-bd"/>
</dbReference>
<dbReference type="VEuPathDB" id="AmoebaDB:NfTy_083550"/>
<proteinExistence type="predicted"/>
<dbReference type="VEuPathDB" id="AmoebaDB:FDP41_004441"/>
<dbReference type="GO" id="GO:0030488">
    <property type="term" value="P:tRNA methylation"/>
    <property type="evidence" value="ECO:0007669"/>
    <property type="project" value="TreeGrafter"/>
</dbReference>
<dbReference type="Proteomes" id="UP000444721">
    <property type="component" value="Unassembled WGS sequence"/>
</dbReference>
<dbReference type="InterPro" id="IPR005225">
    <property type="entry name" value="Small_GTP-bd"/>
</dbReference>
<dbReference type="Pfam" id="PF01926">
    <property type="entry name" value="MMR_HSR1"/>
    <property type="match status" value="1"/>
</dbReference>
<dbReference type="SUPFAM" id="SSF52540">
    <property type="entry name" value="P-loop containing nucleoside triphosphate hydrolases"/>
    <property type="match status" value="1"/>
</dbReference>
<dbReference type="GO" id="GO:0002098">
    <property type="term" value="P:tRNA wobble uridine modification"/>
    <property type="evidence" value="ECO:0007669"/>
    <property type="project" value="TreeGrafter"/>
</dbReference>
<protein>
    <recommendedName>
        <fullName evidence="5">G domain-containing protein</fullName>
    </recommendedName>
</protein>
<feature type="domain" description="Hydrogen maturase F tetramerization" evidence="2">
    <location>
        <begin position="417"/>
        <end position="537"/>
    </location>
</feature>
<dbReference type="RefSeq" id="XP_044561255.1">
    <property type="nucleotide sequence ID" value="XM_044707856.1"/>
</dbReference>
<dbReference type="InterPro" id="IPR040644">
    <property type="entry name" value="HydF_tetramer"/>
</dbReference>
<evidence type="ECO:0008006" key="5">
    <source>
        <dbReference type="Google" id="ProtNLM"/>
    </source>
</evidence>
<sequence length="554" mass="62047">MHTLNKAATNLLNKSLKKNNNSSQVIRALLQGGLVKHRTKSRLDQFCSDSICKLHHVRFFSKNLSQHVETPNQTETSSTKSIGSIYIERTNIGIFGAMNSGKSTLMNCLTKSNTSIVDATPGTTADVKITTMEIHGIGPTKLFDTPGTDEASELGEKKRQKTITSLKESDLAVIVIDPFNSSSIVQCKWLMNECEKYGKPFCVLFNVSEEKRAEAKIDNFSDNLDSIETELKINEFDQSSGVNKLFCGAVCVDLQSQIAHSKCIKFLEDGYRKSKSRADLGPAPLPTKLLPKMEEDSTVFLNIPMDEETPSGRLLKPQAMVHEYLLREYSNVFSYRMNLKHARSHDKALVEKERKRFVDMVKSLRERGKLKLLITDSQAMDIVHPWTIDPETKETIVDITTFSVIMINFMSSGRLPEFLKGIEAFKNLKAGDSVLLCEACNHNRIADDIGTVQIPRAIEKRFGKGAIHVDTVFGREYQLIKDLSQYKLIIHCGGCMIDKQKMNARLTDLAKAGVPITNYGLLLSFLQSEHALARVTKPFLQVGQSPFSSQERSK</sequence>
<dbReference type="GO" id="GO:0005737">
    <property type="term" value="C:cytoplasm"/>
    <property type="evidence" value="ECO:0007669"/>
    <property type="project" value="TreeGrafter"/>
</dbReference>
<dbReference type="CDD" id="cd00880">
    <property type="entry name" value="Era_like"/>
    <property type="match status" value="1"/>
</dbReference>
<dbReference type="PANTHER" id="PTHR42714:SF6">
    <property type="entry name" value="TRANSLATION INITIATION FACTOR IF-2"/>
    <property type="match status" value="1"/>
</dbReference>
<dbReference type="Gene3D" id="3.40.50.11420">
    <property type="match status" value="1"/>
</dbReference>
<evidence type="ECO:0000313" key="4">
    <source>
        <dbReference type="Proteomes" id="UP000444721"/>
    </source>
</evidence>
<dbReference type="Gene3D" id="3.40.50.300">
    <property type="entry name" value="P-loop containing nucleotide triphosphate hydrolases"/>
    <property type="match status" value="1"/>
</dbReference>
<gene>
    <name evidence="3" type="ORF">FDP41_004441</name>
</gene>
<comment type="caution">
    <text evidence="3">The sequence shown here is derived from an EMBL/GenBank/DDBJ whole genome shotgun (WGS) entry which is preliminary data.</text>
</comment>
<dbReference type="NCBIfam" id="TIGR00231">
    <property type="entry name" value="small_GTP"/>
    <property type="match status" value="1"/>
</dbReference>
<dbReference type="GO" id="GO:0005525">
    <property type="term" value="F:GTP binding"/>
    <property type="evidence" value="ECO:0007669"/>
    <property type="project" value="InterPro"/>
</dbReference>
<accession>A0A6A5BP16</accession>
<dbReference type="PRINTS" id="PR00326">
    <property type="entry name" value="GTP1OBG"/>
</dbReference>
<keyword evidence="4" id="KW-1185">Reference proteome</keyword>
<reference evidence="3 4" key="1">
    <citation type="journal article" date="2019" name="Sci. Rep.">
        <title>Nanopore sequencing improves the draft genome of the human pathogenic amoeba Naegleria fowleri.</title>
        <authorList>
            <person name="Liechti N."/>
            <person name="Schurch N."/>
            <person name="Bruggmann R."/>
            <person name="Wittwer M."/>
        </authorList>
    </citation>
    <scope>NUCLEOTIDE SEQUENCE [LARGE SCALE GENOMIC DNA]</scope>
    <source>
        <strain evidence="3 4">ATCC 30894</strain>
    </source>
</reference>
<dbReference type="EMBL" id="VFQX01000037">
    <property type="protein sequence ID" value="KAF0976542.1"/>
    <property type="molecule type" value="Genomic_DNA"/>
</dbReference>
<dbReference type="InterPro" id="IPR027417">
    <property type="entry name" value="P-loop_NTPase"/>
</dbReference>
<dbReference type="GeneID" id="68111659"/>
<dbReference type="Pfam" id="PF18133">
    <property type="entry name" value="HydF_tetramer"/>
    <property type="match status" value="1"/>
</dbReference>
<name>A0A6A5BP16_NAEFO</name>
<dbReference type="PANTHER" id="PTHR42714">
    <property type="entry name" value="TRNA MODIFICATION GTPASE GTPBP3"/>
    <property type="match status" value="1"/>
</dbReference>
<evidence type="ECO:0000313" key="3">
    <source>
        <dbReference type="EMBL" id="KAF0976542.1"/>
    </source>
</evidence>